<dbReference type="GO" id="GO:0006298">
    <property type="term" value="P:mismatch repair"/>
    <property type="evidence" value="ECO:0007669"/>
    <property type="project" value="InterPro"/>
</dbReference>
<evidence type="ECO:0000256" key="3">
    <source>
        <dbReference type="ARBA" id="ARBA00022801"/>
    </source>
</evidence>
<evidence type="ECO:0000259" key="9">
    <source>
        <dbReference type="PROSITE" id="PS50828"/>
    </source>
</evidence>
<dbReference type="InterPro" id="IPR000432">
    <property type="entry name" value="DNA_mismatch_repair_MutS_C"/>
</dbReference>
<dbReference type="HOGENOM" id="CLU_011252_2_1_9"/>
<dbReference type="SUPFAM" id="SSF52540">
    <property type="entry name" value="P-loop containing nucleoside triphosphate hydrolases"/>
    <property type="match status" value="1"/>
</dbReference>
<keyword evidence="4 7" id="KW-0067">ATP-binding</keyword>
<dbReference type="FunFam" id="3.40.50.300:FF:000830">
    <property type="entry name" value="Endonuclease MutS2"/>
    <property type="match status" value="1"/>
</dbReference>
<keyword evidence="1 7" id="KW-0699">rRNA-binding</keyword>
<keyword evidence="7" id="KW-0540">Nuclease</keyword>
<dbReference type="SMART" id="SM00463">
    <property type="entry name" value="SMR"/>
    <property type="match status" value="1"/>
</dbReference>
<dbReference type="EC" id="3.6.4.-" evidence="7"/>
<sequence length="775" mass="87457">MNDKTFTKLEFDKILESVKAFAVSDKTKAELNFSIVETDPGTIVKNIEEVDDASSMLRYRHVELGGISDIKPFVKRAEIGSILGVSDFNKIKSILNRKQMLHTLINAFEEDEVFLSNIKPYITELEDIHFLYKRITETVDEVTVLDHASPELLRIRRKIGSEEQKIRERLNDIVRKNQRKLSDSIITMRNGRYVIPVNVDYRSEFKGIIHDSSQSGQTIYVEPSAIVDMTNNITRLKEQEEAEITRILSELTERVNEVAHDLYEYNTNLHHIDFVFAKAKYGAHIKGTKPLISEDDSIRLIGAYHPLIDSETVVKNDIVVEPETKAVIITGPNTGGKTVTIKTVGLSVLMAQAGIPIPARDGSSIAVFKNVYADIGDEQSIEQSLSTFSSHMTNIADILKRVDDESLVILDELGAGTDPEEGAALAISIIEYLLDKDAKIISTTHYPQLKSFSYTRDDVINASVEFDVSTLSPTYRLLMGIPGKSNAFEISNKLGLDHGVIDRARSLTGRDNMEVNDMITALERHTTLAREHEQDTHELMREAEALQKELKESNEQFTKFKDKLIQNAEDEANRIVKQRELEAAEIIKELEMMKELGADSIQEHEIIKAKKELSDSYYQRDIKKDVRNEKVETLNVGDEVDVLTYGQKGEIIGLNGDEVTVQMGIIKMKLDKSEVKKRKASKPQKPVTIRQNKTHVSRSLDLRGERYEDALIRLEHYLDQVLLSNYSDVEIIHGKGTGALQKGVQQYLKRHPKVSSFRGGMPSEGGFGVTIVEMK</sequence>
<comment type="subunit">
    <text evidence="7">Homodimer. Binds to stalled ribosomes, contacting rRNA.</text>
</comment>
<dbReference type="PANTHER" id="PTHR48466">
    <property type="entry name" value="OS10G0509000 PROTEIN-RELATED"/>
    <property type="match status" value="1"/>
</dbReference>
<dbReference type="Gene3D" id="3.30.1370.110">
    <property type="match status" value="1"/>
</dbReference>
<evidence type="ECO:0000256" key="2">
    <source>
        <dbReference type="ARBA" id="ARBA00022741"/>
    </source>
</evidence>
<dbReference type="InterPro" id="IPR002625">
    <property type="entry name" value="Smr_dom"/>
</dbReference>
<comment type="function">
    <text evidence="7">Endonuclease that is involved in the suppression of homologous recombination and thus may have a key role in the control of bacterial genetic diversity.</text>
</comment>
<dbReference type="SMART" id="SM00534">
    <property type="entry name" value="MUTSac"/>
    <property type="match status" value="1"/>
</dbReference>
<dbReference type="GO" id="GO:0140664">
    <property type="term" value="F:ATP-dependent DNA damage sensor activity"/>
    <property type="evidence" value="ECO:0007669"/>
    <property type="project" value="InterPro"/>
</dbReference>
<dbReference type="GO" id="GO:0004519">
    <property type="term" value="F:endonuclease activity"/>
    <property type="evidence" value="ECO:0007669"/>
    <property type="project" value="UniProtKB-UniRule"/>
</dbReference>
<dbReference type="PROSITE" id="PS00486">
    <property type="entry name" value="DNA_MISMATCH_REPAIR_2"/>
    <property type="match status" value="1"/>
</dbReference>
<evidence type="ECO:0000256" key="1">
    <source>
        <dbReference type="ARBA" id="ARBA00022730"/>
    </source>
</evidence>
<keyword evidence="7 10" id="KW-0255">Endonuclease</keyword>
<dbReference type="GO" id="GO:0005524">
    <property type="term" value="F:ATP binding"/>
    <property type="evidence" value="ECO:0007669"/>
    <property type="project" value="UniProtKB-UniRule"/>
</dbReference>
<keyword evidence="2 7" id="KW-0547">Nucleotide-binding</keyword>
<dbReference type="PIRSF" id="PIRSF005814">
    <property type="entry name" value="MutS_YshD"/>
    <property type="match status" value="1"/>
</dbReference>
<dbReference type="InterPro" id="IPR005747">
    <property type="entry name" value="MutS2"/>
</dbReference>
<comment type="function">
    <text evidence="7">Acts as a ribosome collision sensor, splitting the ribosome into its 2 subunits. Detects stalled/collided 70S ribosomes which it binds and splits by an ATP-hydrolysis driven conformational change. Acts upstream of the ribosome quality control system (RQC), a ribosome-associated complex that mediates the extraction of incompletely synthesized nascent chains from stalled ribosomes and their subsequent degradation. Probably generates substrates for RQC.</text>
</comment>
<dbReference type="GO" id="GO:0016887">
    <property type="term" value="F:ATP hydrolysis activity"/>
    <property type="evidence" value="ECO:0007669"/>
    <property type="project" value="InterPro"/>
</dbReference>
<dbReference type="InterPro" id="IPR036187">
    <property type="entry name" value="DNA_mismatch_repair_MutS_sf"/>
</dbReference>
<dbReference type="GO" id="GO:0072344">
    <property type="term" value="P:rescue of stalled ribosome"/>
    <property type="evidence" value="ECO:0007669"/>
    <property type="project" value="UniProtKB-UniRule"/>
</dbReference>
<dbReference type="PANTHER" id="PTHR48466:SF2">
    <property type="entry name" value="OS10G0509000 PROTEIN"/>
    <property type="match status" value="1"/>
</dbReference>
<proteinExistence type="inferred from homology"/>
<protein>
    <recommendedName>
        <fullName evidence="7">Endonuclease MutS2</fullName>
        <ecNumber evidence="7">3.1.-.-</ecNumber>
    </recommendedName>
    <alternativeName>
        <fullName evidence="7">Ribosome-associated protein quality control-upstream factor</fullName>
        <shortName evidence="7">RQC-upstream factor</shortName>
        <shortName evidence="7">RqcU</shortName>
        <ecNumber evidence="7">3.6.4.-</ecNumber>
    </alternativeName>
</protein>
<dbReference type="HAMAP" id="MF_00092">
    <property type="entry name" value="MutS2"/>
    <property type="match status" value="1"/>
</dbReference>
<dbReference type="InterPro" id="IPR045076">
    <property type="entry name" value="MutS"/>
</dbReference>
<dbReference type="EMBL" id="CCSE01000001">
    <property type="protein sequence ID" value="CEA00644.1"/>
    <property type="molecule type" value="Genomic_DNA"/>
</dbReference>
<dbReference type="Proteomes" id="UP000044136">
    <property type="component" value="Unassembled WGS sequence"/>
</dbReference>
<dbReference type="Gene3D" id="3.40.50.300">
    <property type="entry name" value="P-loop containing nucleotide triphosphate hydrolases"/>
    <property type="match status" value="1"/>
</dbReference>
<dbReference type="Pfam" id="PF20297">
    <property type="entry name" value="MSSS"/>
    <property type="match status" value="1"/>
</dbReference>
<feature type="domain" description="Smr" evidence="9">
    <location>
        <begin position="700"/>
        <end position="775"/>
    </location>
</feature>
<dbReference type="SUPFAM" id="SSF48334">
    <property type="entry name" value="DNA repair protein MutS, domain III"/>
    <property type="match status" value="1"/>
</dbReference>
<reference evidence="10 11" key="1">
    <citation type="submission" date="2014-07" db="EMBL/GenBank/DDBJ databases">
        <authorList>
            <person name="Urmite Genomes Urmite Genomes"/>
        </authorList>
    </citation>
    <scope>NUCLEOTIDE SEQUENCE [LARGE SCALE GENOMIC DNA]</scope>
    <source>
        <strain evidence="10 11">13MG44_air</strain>
    </source>
</reference>
<dbReference type="GO" id="GO:0030983">
    <property type="term" value="F:mismatched DNA binding"/>
    <property type="evidence" value="ECO:0007669"/>
    <property type="project" value="InterPro"/>
</dbReference>
<keyword evidence="3 7" id="KW-0378">Hydrolase</keyword>
<dbReference type="AlphaFoldDB" id="A0A078M341"/>
<name>A0A078M341_9STAP</name>
<gene>
    <name evidence="7 10" type="primary">mutS2</name>
    <name evidence="7" type="synonym">rqcU</name>
    <name evidence="10" type="ORF">BN1048_01030</name>
</gene>
<dbReference type="Pfam" id="PF01713">
    <property type="entry name" value="Smr"/>
    <property type="match status" value="1"/>
</dbReference>
<dbReference type="SUPFAM" id="SSF160443">
    <property type="entry name" value="SMR domain-like"/>
    <property type="match status" value="1"/>
</dbReference>
<comment type="similarity">
    <text evidence="7">Belongs to the DNA mismatch repair MutS family. MutS2 subfamily.</text>
</comment>
<dbReference type="PROSITE" id="PS50828">
    <property type="entry name" value="SMR"/>
    <property type="match status" value="1"/>
</dbReference>
<dbReference type="Pfam" id="PF00488">
    <property type="entry name" value="MutS_V"/>
    <property type="match status" value="1"/>
</dbReference>
<feature type="binding site" evidence="7">
    <location>
        <begin position="331"/>
        <end position="338"/>
    </location>
    <ligand>
        <name>ATP</name>
        <dbReference type="ChEBI" id="CHEBI:30616"/>
    </ligand>
</feature>
<evidence type="ECO:0000256" key="7">
    <source>
        <dbReference type="HAMAP-Rule" id="MF_00092"/>
    </source>
</evidence>
<evidence type="ECO:0000256" key="6">
    <source>
        <dbReference type="ARBA" id="ARBA00023125"/>
    </source>
</evidence>
<organism evidence="10 11">
    <name type="scientific">Jeotgalicoccus saudimassiliensis</name>
    <dbReference type="NCBI Taxonomy" id="1461582"/>
    <lineage>
        <taxon>Bacteria</taxon>
        <taxon>Bacillati</taxon>
        <taxon>Bacillota</taxon>
        <taxon>Bacilli</taxon>
        <taxon>Bacillales</taxon>
        <taxon>Staphylococcaceae</taxon>
        <taxon>Jeotgalicoccus</taxon>
    </lineage>
</organism>
<evidence type="ECO:0000256" key="8">
    <source>
        <dbReference type="SAM" id="Coils"/>
    </source>
</evidence>
<keyword evidence="8" id="KW-0175">Coiled coil</keyword>
<dbReference type="CDD" id="cd03280">
    <property type="entry name" value="ABC_MutS2"/>
    <property type="match status" value="1"/>
</dbReference>
<accession>A0A078M341</accession>
<dbReference type="SMART" id="SM00533">
    <property type="entry name" value="MUTSd"/>
    <property type="match status" value="1"/>
</dbReference>
<dbReference type="RefSeq" id="WP_035809147.1">
    <property type="nucleotide sequence ID" value="NZ_CCSE01000001.1"/>
</dbReference>
<dbReference type="GO" id="GO:0019843">
    <property type="term" value="F:rRNA binding"/>
    <property type="evidence" value="ECO:0007669"/>
    <property type="project" value="UniProtKB-UniRule"/>
</dbReference>
<evidence type="ECO:0000256" key="4">
    <source>
        <dbReference type="ARBA" id="ARBA00022840"/>
    </source>
</evidence>
<dbReference type="STRING" id="1461582.BN1048_01030"/>
<dbReference type="OrthoDB" id="9808166at2"/>
<dbReference type="GO" id="GO:0043023">
    <property type="term" value="F:ribosomal large subunit binding"/>
    <property type="evidence" value="ECO:0007669"/>
    <property type="project" value="UniProtKB-UniRule"/>
</dbReference>
<keyword evidence="11" id="KW-1185">Reference proteome</keyword>
<evidence type="ECO:0000313" key="10">
    <source>
        <dbReference type="EMBL" id="CEA00644.1"/>
    </source>
</evidence>
<evidence type="ECO:0000313" key="11">
    <source>
        <dbReference type="Proteomes" id="UP000044136"/>
    </source>
</evidence>
<feature type="coiled-coil region" evidence="8">
    <location>
        <begin position="529"/>
        <end position="585"/>
    </location>
</feature>
<dbReference type="InterPro" id="IPR046893">
    <property type="entry name" value="MSSS"/>
</dbReference>
<dbReference type="EC" id="3.1.-.-" evidence="7"/>
<dbReference type="GO" id="GO:0045910">
    <property type="term" value="P:negative regulation of DNA recombination"/>
    <property type="evidence" value="ECO:0007669"/>
    <property type="project" value="InterPro"/>
</dbReference>
<dbReference type="InterPro" id="IPR036063">
    <property type="entry name" value="Smr_dom_sf"/>
</dbReference>
<dbReference type="InterPro" id="IPR007696">
    <property type="entry name" value="DNA_mismatch_repair_MutS_core"/>
</dbReference>
<dbReference type="eggNOG" id="COG1193">
    <property type="taxonomic scope" value="Bacteria"/>
</dbReference>
<keyword evidence="6 7" id="KW-0238">DNA-binding</keyword>
<evidence type="ECO:0000256" key="5">
    <source>
        <dbReference type="ARBA" id="ARBA00022884"/>
    </source>
</evidence>
<dbReference type="InterPro" id="IPR027417">
    <property type="entry name" value="P-loop_NTPase"/>
</dbReference>
<keyword evidence="5 7" id="KW-0694">RNA-binding</keyword>
<dbReference type="NCBIfam" id="TIGR01069">
    <property type="entry name" value="mutS2"/>
    <property type="match status" value="1"/>
</dbReference>